<evidence type="ECO:0000259" key="7">
    <source>
        <dbReference type="Pfam" id="PF04547"/>
    </source>
</evidence>
<dbReference type="AlphaFoldDB" id="A0A6I9NRD6"/>
<dbReference type="GO" id="GO:0005254">
    <property type="term" value="F:chloride channel activity"/>
    <property type="evidence" value="ECO:0007669"/>
    <property type="project" value="TreeGrafter"/>
</dbReference>
<gene>
    <name evidence="9" type="primary">LOC104952412</name>
</gene>
<dbReference type="PANTHER" id="PTHR12308">
    <property type="entry name" value="ANOCTAMIN"/>
    <property type="match status" value="1"/>
</dbReference>
<dbReference type="KEGG" id="ncc:104952412"/>
<comment type="caution">
    <text evidence="6">Lacks conserved residue(s) required for the propagation of feature annotation.</text>
</comment>
<name>A0A6I9NRD6_9TELE</name>
<evidence type="ECO:0000313" key="9">
    <source>
        <dbReference type="RefSeq" id="XP_010777528.1"/>
    </source>
</evidence>
<reference evidence="9" key="1">
    <citation type="submission" date="2025-08" db="UniProtKB">
        <authorList>
            <consortium name="RefSeq"/>
        </authorList>
    </citation>
    <scope>IDENTIFICATION</scope>
    <source>
        <tissue evidence="9">Muscle</tissue>
    </source>
</reference>
<sequence>MHRTQTQYDNAFIFKVFIFQFVNFYSSPFYVAFFKGRFVGYPTNYGTLFGMRNEDCGPGGCLIELAEQLFIIMVGKQLINNIQEFIIPY</sequence>
<evidence type="ECO:0000313" key="8">
    <source>
        <dbReference type="Proteomes" id="UP000504611"/>
    </source>
</evidence>
<dbReference type="PANTHER" id="PTHR12308:SF15">
    <property type="entry name" value="ANOCTAMIN"/>
    <property type="match status" value="1"/>
</dbReference>
<organism evidence="8 9">
    <name type="scientific">Notothenia coriiceps</name>
    <name type="common">black rockcod</name>
    <dbReference type="NCBI Taxonomy" id="8208"/>
    <lineage>
        <taxon>Eukaryota</taxon>
        <taxon>Metazoa</taxon>
        <taxon>Chordata</taxon>
        <taxon>Craniata</taxon>
        <taxon>Vertebrata</taxon>
        <taxon>Euteleostomi</taxon>
        <taxon>Actinopterygii</taxon>
        <taxon>Neopterygii</taxon>
        <taxon>Teleostei</taxon>
        <taxon>Neoteleostei</taxon>
        <taxon>Acanthomorphata</taxon>
        <taxon>Eupercaria</taxon>
        <taxon>Perciformes</taxon>
        <taxon>Notothenioidei</taxon>
        <taxon>Nototheniidae</taxon>
        <taxon>Notothenia</taxon>
    </lineage>
</organism>
<evidence type="ECO:0000256" key="4">
    <source>
        <dbReference type="ARBA" id="ARBA00022989"/>
    </source>
</evidence>
<feature type="transmembrane region" description="Helical" evidence="6">
    <location>
        <begin position="12"/>
        <end position="33"/>
    </location>
</feature>
<evidence type="ECO:0000256" key="6">
    <source>
        <dbReference type="RuleBase" id="RU280814"/>
    </source>
</evidence>
<dbReference type="InterPro" id="IPR007632">
    <property type="entry name" value="Anoctamin"/>
</dbReference>
<dbReference type="RefSeq" id="XP_010777528.1">
    <property type="nucleotide sequence ID" value="XM_010779226.1"/>
</dbReference>
<feature type="non-terminal residue" evidence="9">
    <location>
        <position position="89"/>
    </location>
</feature>
<feature type="non-terminal residue" evidence="9">
    <location>
        <position position="1"/>
    </location>
</feature>
<keyword evidence="4 6" id="KW-1133">Transmembrane helix</keyword>
<dbReference type="Pfam" id="PF04547">
    <property type="entry name" value="Anoctamin"/>
    <property type="match status" value="1"/>
</dbReference>
<evidence type="ECO:0000256" key="1">
    <source>
        <dbReference type="ARBA" id="ARBA00004141"/>
    </source>
</evidence>
<evidence type="ECO:0000256" key="2">
    <source>
        <dbReference type="ARBA" id="ARBA00009671"/>
    </source>
</evidence>
<proteinExistence type="inferred from homology"/>
<dbReference type="GeneID" id="104952412"/>
<keyword evidence="8" id="KW-1185">Reference proteome</keyword>
<evidence type="ECO:0000256" key="5">
    <source>
        <dbReference type="ARBA" id="ARBA00023136"/>
    </source>
</evidence>
<comment type="similarity">
    <text evidence="2 6">Belongs to the anoctamin family.</text>
</comment>
<dbReference type="InterPro" id="IPR049452">
    <property type="entry name" value="Anoctamin_TM"/>
</dbReference>
<keyword evidence="3 6" id="KW-0812">Transmembrane</keyword>
<protein>
    <recommendedName>
        <fullName evidence="6">Anoctamin</fullName>
    </recommendedName>
</protein>
<keyword evidence="5 6" id="KW-0472">Membrane</keyword>
<dbReference type="GO" id="GO:0005886">
    <property type="term" value="C:plasma membrane"/>
    <property type="evidence" value="ECO:0007669"/>
    <property type="project" value="TreeGrafter"/>
</dbReference>
<dbReference type="Proteomes" id="UP000504611">
    <property type="component" value="Unplaced"/>
</dbReference>
<dbReference type="OrthoDB" id="296386at2759"/>
<comment type="subcellular location">
    <subcellularLocation>
        <location evidence="1 6">Membrane</location>
        <topology evidence="1 6">Multi-pass membrane protein</topology>
    </subcellularLocation>
</comment>
<feature type="domain" description="Anoctamin transmembrane" evidence="7">
    <location>
        <begin position="1"/>
        <end position="89"/>
    </location>
</feature>
<accession>A0A6I9NRD6</accession>
<evidence type="ECO:0000256" key="3">
    <source>
        <dbReference type="ARBA" id="ARBA00022692"/>
    </source>
</evidence>